<sequence>MEEPLLFIPTPPFYYIEVEESEQQEPYLDESTSVYEISRSGRILNPVIARQLSFFSQPLNSSRTLRFHLKNGDNVVGKIAGLNGVVVKVKTKDDIRELDGNEIDLITTTNGI</sequence>
<dbReference type="RefSeq" id="WP_097071935.1">
    <property type="nucleotide sequence ID" value="NZ_OBMQ01000001.1"/>
</dbReference>
<dbReference type="OrthoDB" id="2735802at2"/>
<organism evidence="1 2">
    <name type="scientific">Ureibacillus xyleni</name>
    <dbReference type="NCBI Taxonomy" id="614648"/>
    <lineage>
        <taxon>Bacteria</taxon>
        <taxon>Bacillati</taxon>
        <taxon>Bacillota</taxon>
        <taxon>Bacilli</taxon>
        <taxon>Bacillales</taxon>
        <taxon>Caryophanaceae</taxon>
        <taxon>Ureibacillus</taxon>
    </lineage>
</organism>
<name>A0A285RDB0_9BACL</name>
<dbReference type="AlphaFoldDB" id="A0A285RDB0"/>
<proteinExistence type="predicted"/>
<keyword evidence="2" id="KW-1185">Reference proteome</keyword>
<reference evidence="2" key="1">
    <citation type="submission" date="2017-08" db="EMBL/GenBank/DDBJ databases">
        <authorList>
            <person name="Varghese N."/>
            <person name="Submissions S."/>
        </authorList>
    </citation>
    <scope>NUCLEOTIDE SEQUENCE [LARGE SCALE GENOMIC DNA]</scope>
    <source>
        <strain evidence="2">JC22</strain>
    </source>
</reference>
<accession>A0A285RDB0</accession>
<dbReference type="Proteomes" id="UP000219636">
    <property type="component" value="Unassembled WGS sequence"/>
</dbReference>
<evidence type="ECO:0000313" key="1">
    <source>
        <dbReference type="EMBL" id="SOB91748.1"/>
    </source>
</evidence>
<protein>
    <submittedName>
        <fullName evidence="1">Uncharacterized protein</fullName>
    </submittedName>
</protein>
<gene>
    <name evidence="1" type="ORF">SAMN05880501_101374</name>
</gene>
<evidence type="ECO:0000313" key="2">
    <source>
        <dbReference type="Proteomes" id="UP000219636"/>
    </source>
</evidence>
<dbReference type="EMBL" id="OBMQ01000001">
    <property type="protein sequence ID" value="SOB91748.1"/>
    <property type="molecule type" value="Genomic_DNA"/>
</dbReference>